<feature type="non-terminal residue" evidence="1">
    <location>
        <position position="58"/>
    </location>
</feature>
<reference evidence="1" key="1">
    <citation type="submission" date="2021-06" db="EMBL/GenBank/DDBJ databases">
        <authorList>
            <person name="Hodson N. C."/>
            <person name="Mongue J. A."/>
            <person name="Jaron S. K."/>
        </authorList>
    </citation>
    <scope>NUCLEOTIDE SEQUENCE</scope>
</reference>
<dbReference type="EMBL" id="CAJVCH010540129">
    <property type="protein sequence ID" value="CAG7826538.1"/>
    <property type="molecule type" value="Genomic_DNA"/>
</dbReference>
<evidence type="ECO:0000313" key="1">
    <source>
        <dbReference type="EMBL" id="CAG7826538.1"/>
    </source>
</evidence>
<feature type="non-terminal residue" evidence="1">
    <location>
        <position position="1"/>
    </location>
</feature>
<proteinExistence type="predicted"/>
<dbReference type="OrthoDB" id="1055148at2759"/>
<keyword evidence="2" id="KW-1185">Reference proteome</keyword>
<protein>
    <submittedName>
        <fullName evidence="1">Uncharacterized protein</fullName>
    </submittedName>
</protein>
<organism evidence="1 2">
    <name type="scientific">Allacma fusca</name>
    <dbReference type="NCBI Taxonomy" id="39272"/>
    <lineage>
        <taxon>Eukaryota</taxon>
        <taxon>Metazoa</taxon>
        <taxon>Ecdysozoa</taxon>
        <taxon>Arthropoda</taxon>
        <taxon>Hexapoda</taxon>
        <taxon>Collembola</taxon>
        <taxon>Symphypleona</taxon>
        <taxon>Sminthuridae</taxon>
        <taxon>Allacma</taxon>
    </lineage>
</organism>
<dbReference type="GO" id="GO:0004497">
    <property type="term" value="F:monooxygenase activity"/>
    <property type="evidence" value="ECO:0007669"/>
    <property type="project" value="InterPro"/>
</dbReference>
<gene>
    <name evidence="1" type="ORF">AFUS01_LOCUS36586</name>
</gene>
<dbReference type="GO" id="GO:0020037">
    <property type="term" value="F:heme binding"/>
    <property type="evidence" value="ECO:0007669"/>
    <property type="project" value="InterPro"/>
</dbReference>
<dbReference type="Pfam" id="PF00067">
    <property type="entry name" value="p450"/>
    <property type="match status" value="1"/>
</dbReference>
<accession>A0A8J2L5B6</accession>
<dbReference type="Proteomes" id="UP000708208">
    <property type="component" value="Unassembled WGS sequence"/>
</dbReference>
<comment type="caution">
    <text evidence="1">The sequence shown here is derived from an EMBL/GenBank/DDBJ whole genome shotgun (WGS) entry which is preliminary data.</text>
</comment>
<dbReference type="AlphaFoldDB" id="A0A8J2L5B6"/>
<dbReference type="GO" id="GO:0005506">
    <property type="term" value="F:iron ion binding"/>
    <property type="evidence" value="ECO:0007669"/>
    <property type="project" value="InterPro"/>
</dbReference>
<dbReference type="GO" id="GO:0016705">
    <property type="term" value="F:oxidoreductase activity, acting on paired donors, with incorporation or reduction of molecular oxygen"/>
    <property type="evidence" value="ECO:0007669"/>
    <property type="project" value="InterPro"/>
</dbReference>
<name>A0A8J2L5B6_9HEXA</name>
<sequence>SLTITNLAKKYGNIFSVYLGKYLVVFVNDFESMKEMGKIDVFQGRNQIKLVEEKRGYF</sequence>
<dbReference type="InterPro" id="IPR001128">
    <property type="entry name" value="Cyt_P450"/>
</dbReference>
<evidence type="ECO:0000313" key="2">
    <source>
        <dbReference type="Proteomes" id="UP000708208"/>
    </source>
</evidence>